<accession>A0A8D8MJR7</accession>
<proteinExistence type="predicted"/>
<reference evidence="1" key="1">
    <citation type="submission" date="2021-05" db="EMBL/GenBank/DDBJ databases">
        <authorList>
            <person name="Alioto T."/>
            <person name="Alioto T."/>
            <person name="Gomez Garrido J."/>
        </authorList>
    </citation>
    <scope>NUCLEOTIDE SEQUENCE</scope>
</reference>
<sequence length="111" mass="12318">MCETVCRTPNNTVQNQLISLLLVRCKRLLASWLFSLNAKTLRRSSLRSSVATSHFCTIARNRGIPAFSQLSSRQVVRTTLLASPSAWLTGYVGLVELPADDSRKVIVDCTH</sequence>
<dbReference type="EMBL" id="HBUE01204193">
    <property type="protein sequence ID" value="CAG6531169.1"/>
    <property type="molecule type" value="Transcribed_RNA"/>
</dbReference>
<dbReference type="EMBL" id="HBUE01310446">
    <property type="protein sequence ID" value="CAG6583026.1"/>
    <property type="molecule type" value="Transcribed_RNA"/>
</dbReference>
<evidence type="ECO:0000313" key="1">
    <source>
        <dbReference type="EMBL" id="CAG6531172.1"/>
    </source>
</evidence>
<name>A0A8D8MJR7_CULPI</name>
<dbReference type="EMBL" id="HBUE01310442">
    <property type="protein sequence ID" value="CAG6583025.1"/>
    <property type="molecule type" value="Transcribed_RNA"/>
</dbReference>
<organism evidence="1">
    <name type="scientific">Culex pipiens</name>
    <name type="common">House mosquito</name>
    <dbReference type="NCBI Taxonomy" id="7175"/>
    <lineage>
        <taxon>Eukaryota</taxon>
        <taxon>Metazoa</taxon>
        <taxon>Ecdysozoa</taxon>
        <taxon>Arthropoda</taxon>
        <taxon>Hexapoda</taxon>
        <taxon>Insecta</taxon>
        <taxon>Pterygota</taxon>
        <taxon>Neoptera</taxon>
        <taxon>Endopterygota</taxon>
        <taxon>Diptera</taxon>
        <taxon>Nematocera</taxon>
        <taxon>Culicoidea</taxon>
        <taxon>Culicidae</taxon>
        <taxon>Culicinae</taxon>
        <taxon>Culicini</taxon>
        <taxon>Culex</taxon>
        <taxon>Culex</taxon>
    </lineage>
</organism>
<dbReference type="AlphaFoldDB" id="A0A8D8MJR7"/>
<dbReference type="EMBL" id="HBUE01204199">
    <property type="protein sequence ID" value="CAG6531171.1"/>
    <property type="molecule type" value="Transcribed_RNA"/>
</dbReference>
<protein>
    <submittedName>
        <fullName evidence="1">(northern house mosquito) hypothetical protein</fullName>
    </submittedName>
</protein>
<dbReference type="EMBL" id="HBUE01204200">
    <property type="protein sequence ID" value="CAG6531172.1"/>
    <property type="molecule type" value="Transcribed_RNA"/>
</dbReference>
<dbReference type="EMBL" id="HBUE01310448">
    <property type="protein sequence ID" value="CAG6583027.1"/>
    <property type="molecule type" value="Transcribed_RNA"/>
</dbReference>
<dbReference type="EMBL" id="HBUE01204197">
    <property type="protein sequence ID" value="CAG6531170.1"/>
    <property type="molecule type" value="Transcribed_RNA"/>
</dbReference>
<dbReference type="EMBL" id="HBUE01310449">
    <property type="protein sequence ID" value="CAG6583028.1"/>
    <property type="molecule type" value="Transcribed_RNA"/>
</dbReference>